<dbReference type="SMART" id="SM00421">
    <property type="entry name" value="HTH_LUXR"/>
    <property type="match status" value="1"/>
</dbReference>
<dbReference type="AlphaFoldDB" id="A0A345T2K4"/>
<dbReference type="PANTHER" id="PTHR16305:SF28">
    <property type="entry name" value="GUANYLATE CYCLASE DOMAIN-CONTAINING PROTEIN"/>
    <property type="match status" value="1"/>
</dbReference>
<sequence>MRSAWLRSNAALGGSASSAGHRGRDDPAVISVRDICIRTETVRQTEHRQLLAVLDDVADGRASAVELAGDPGSGKTRLLAGLAETAAGRGFTVLRALADPAQQDLPGSLFIQVLRGWLGLADRAGLREELLAVIRRIAASVDDAPGCPTPERLRALLEQHTCRGLLIVLDDVHAADPASLALLDRLVRWPVSAPLALVISYRPRQAPERLRATLARGSQLGTVRRTELAPLGLTQAADLLDLNPTDPRLRILHRDAHGNPLYLQALARICPSRQAGRPDGLLADLRGLPPDAGLPDVLARHLVTELSVLDPQQQTVLAAASVLGDDIDAAAVAAVAELPEAEVCRLLDGLRRVDLLRPLPGTPRSVFRHPLVRWLVYDGTDACWREAAHRRAIAMLAARGAPAERRALHTERATPGRDPQDAVVLTAAARAALRGGDIGLAGHWLSTALSAVDRAGPATDPDHRVARELLDTAAKLAARTGSRALLAETAARLGRAERRGRPARADREVRAAVPGPGVTAAPRPAGAGRAVRALPAARSEPAGAEALSVLTGREREIAELVGTGLRTREIAARLGLSARTVEVHLARTYRKLGIGSRAALVRMVVQSLA</sequence>
<dbReference type="InterPro" id="IPR036388">
    <property type="entry name" value="WH-like_DNA-bd_sf"/>
</dbReference>
<dbReference type="CDD" id="cd06170">
    <property type="entry name" value="LuxR_C_like"/>
    <property type="match status" value="1"/>
</dbReference>
<reference evidence="5" key="1">
    <citation type="submission" date="2018-07" db="EMBL/GenBank/DDBJ databases">
        <title>Streptacidiphilus bronchialis DSM 106435 chromosome.</title>
        <authorList>
            <person name="Batra D."/>
            <person name="Gulvik C.A."/>
        </authorList>
    </citation>
    <scope>NUCLEOTIDE SEQUENCE [LARGE SCALE GENOMIC DNA]</scope>
    <source>
        <strain evidence="5">DSM 106435</strain>
    </source>
</reference>
<dbReference type="GO" id="GO:0005524">
    <property type="term" value="F:ATP binding"/>
    <property type="evidence" value="ECO:0007669"/>
    <property type="project" value="UniProtKB-KW"/>
</dbReference>
<protein>
    <submittedName>
        <fullName evidence="4">LuxR family transcriptional regulator</fullName>
    </submittedName>
</protein>
<dbReference type="GO" id="GO:0004016">
    <property type="term" value="F:adenylate cyclase activity"/>
    <property type="evidence" value="ECO:0007669"/>
    <property type="project" value="TreeGrafter"/>
</dbReference>
<gene>
    <name evidence="4" type="ORF">C7M71_025250</name>
</gene>
<proteinExistence type="predicted"/>
<dbReference type="InterPro" id="IPR041664">
    <property type="entry name" value="AAA_16"/>
</dbReference>
<keyword evidence="2" id="KW-0067">ATP-binding</keyword>
<dbReference type="InterPro" id="IPR000792">
    <property type="entry name" value="Tscrpt_reg_LuxR_C"/>
</dbReference>
<dbReference type="PANTHER" id="PTHR16305">
    <property type="entry name" value="TESTICULAR SOLUBLE ADENYLYL CYCLASE"/>
    <property type="match status" value="1"/>
</dbReference>
<dbReference type="Proteomes" id="UP000249340">
    <property type="component" value="Chromosome"/>
</dbReference>
<evidence type="ECO:0000313" key="4">
    <source>
        <dbReference type="EMBL" id="AXI80209.1"/>
    </source>
</evidence>
<dbReference type="PRINTS" id="PR00038">
    <property type="entry name" value="HTHLUXR"/>
</dbReference>
<dbReference type="InterPro" id="IPR027417">
    <property type="entry name" value="P-loop_NTPase"/>
</dbReference>
<dbReference type="OrthoDB" id="7053960at2"/>
<evidence type="ECO:0000259" key="3">
    <source>
        <dbReference type="PROSITE" id="PS50043"/>
    </source>
</evidence>
<keyword evidence="1" id="KW-0547">Nucleotide-binding</keyword>
<accession>A0A345T2K4</accession>
<evidence type="ECO:0000313" key="5">
    <source>
        <dbReference type="Proteomes" id="UP000249340"/>
    </source>
</evidence>
<dbReference type="Pfam" id="PF00196">
    <property type="entry name" value="GerE"/>
    <property type="match status" value="1"/>
</dbReference>
<dbReference type="GO" id="GO:0003677">
    <property type="term" value="F:DNA binding"/>
    <property type="evidence" value="ECO:0007669"/>
    <property type="project" value="InterPro"/>
</dbReference>
<evidence type="ECO:0000256" key="1">
    <source>
        <dbReference type="ARBA" id="ARBA00022741"/>
    </source>
</evidence>
<dbReference type="SUPFAM" id="SSF46894">
    <property type="entry name" value="C-terminal effector domain of the bipartite response regulators"/>
    <property type="match status" value="1"/>
</dbReference>
<dbReference type="PROSITE" id="PS50043">
    <property type="entry name" value="HTH_LUXR_2"/>
    <property type="match status" value="1"/>
</dbReference>
<evidence type="ECO:0000256" key="2">
    <source>
        <dbReference type="ARBA" id="ARBA00022840"/>
    </source>
</evidence>
<dbReference type="EMBL" id="CP031264">
    <property type="protein sequence ID" value="AXI80209.1"/>
    <property type="molecule type" value="Genomic_DNA"/>
</dbReference>
<dbReference type="CDD" id="cd01983">
    <property type="entry name" value="SIMIBI"/>
    <property type="match status" value="1"/>
</dbReference>
<dbReference type="SUPFAM" id="SSF52540">
    <property type="entry name" value="P-loop containing nucleoside triphosphate hydrolases"/>
    <property type="match status" value="1"/>
</dbReference>
<keyword evidence="5" id="KW-1185">Reference proteome</keyword>
<dbReference type="GO" id="GO:0006355">
    <property type="term" value="P:regulation of DNA-templated transcription"/>
    <property type="evidence" value="ECO:0007669"/>
    <property type="project" value="InterPro"/>
</dbReference>
<dbReference type="Gene3D" id="3.40.50.300">
    <property type="entry name" value="P-loop containing nucleotide triphosphate hydrolases"/>
    <property type="match status" value="1"/>
</dbReference>
<dbReference type="KEGG" id="stri:C7M71_025250"/>
<organism evidence="4 5">
    <name type="scientific">Peterkaempfera bronchialis</name>
    <dbReference type="NCBI Taxonomy" id="2126346"/>
    <lineage>
        <taxon>Bacteria</taxon>
        <taxon>Bacillati</taxon>
        <taxon>Actinomycetota</taxon>
        <taxon>Actinomycetes</taxon>
        <taxon>Kitasatosporales</taxon>
        <taxon>Streptomycetaceae</taxon>
        <taxon>Peterkaempfera</taxon>
    </lineage>
</organism>
<dbReference type="Pfam" id="PF13191">
    <property type="entry name" value="AAA_16"/>
    <property type="match status" value="1"/>
</dbReference>
<dbReference type="PROSITE" id="PS00622">
    <property type="entry name" value="HTH_LUXR_1"/>
    <property type="match status" value="1"/>
</dbReference>
<name>A0A345T2K4_9ACTN</name>
<dbReference type="InterPro" id="IPR016032">
    <property type="entry name" value="Sig_transdc_resp-reg_C-effctor"/>
</dbReference>
<dbReference type="Gene3D" id="1.10.10.10">
    <property type="entry name" value="Winged helix-like DNA-binding domain superfamily/Winged helix DNA-binding domain"/>
    <property type="match status" value="1"/>
</dbReference>
<dbReference type="GO" id="GO:0005737">
    <property type="term" value="C:cytoplasm"/>
    <property type="evidence" value="ECO:0007669"/>
    <property type="project" value="TreeGrafter"/>
</dbReference>
<feature type="domain" description="HTH luxR-type" evidence="3">
    <location>
        <begin position="543"/>
        <end position="608"/>
    </location>
</feature>